<gene>
    <name evidence="1" type="ORF">FJV41_34350</name>
</gene>
<keyword evidence="2" id="KW-1185">Reference proteome</keyword>
<sequence length="571" mass="63448">MEVMAGVRDFILTHAEELPDRWADILKVVGRWPAEVGAPVLEAMLKRASAIRSRDEAGLAWRAARELLVHVLLGVKYGKRQLTEELARARQVYQSLEPEDPIRRVAWLFAYDPKSPDVAQLEWHEEASQYSQLRRMALQPLLGGRDVVGGLSRLLHEVPAPVLLGFALGEIGDDAIEAGLLGLELAAGEARRDLVGGFIAAKNNVAGASWLTQVLKTLVCSGREDEAAWAASHLIPGHVLWDVLDTVGDGLVEMYWCRLPHLYSDLTEDERLRAIRHLVAAQRPALALEVLSKWNRKSDALPPSPLVLDVLERSMRSSDILEVIGDGGSVGYRISCALALLAQPENEDLVRVIRVEAFFLPLLDHFGGAPRLFRALGETPALFAEAVSMAYHYADVEVEDNEQQRSLSRLRRQAGDLILRKWQGIPGETATSPGDRDELVERWCRDVAAELRVKELQDMAWSELACVLARGQSADGIWPCGPARRFLEEGVHPSFGRYLFRAKRELRGAVRRSPLDGGTQERDLANGFRKDADALREKGFSHAAAVAQALAERYEFEAEHEDSETAEFLDP</sequence>
<proteinExistence type="predicted"/>
<dbReference type="Proteomes" id="UP000315369">
    <property type="component" value="Unassembled WGS sequence"/>
</dbReference>
<dbReference type="EMBL" id="VIFM01000190">
    <property type="protein sequence ID" value="TQF11416.1"/>
    <property type="molecule type" value="Genomic_DNA"/>
</dbReference>
<dbReference type="OrthoDB" id="9796370at2"/>
<dbReference type="RefSeq" id="WP_141646831.1">
    <property type="nucleotide sequence ID" value="NZ_VIFM01000190.1"/>
</dbReference>
<evidence type="ECO:0000313" key="1">
    <source>
        <dbReference type="EMBL" id="TQF11416.1"/>
    </source>
</evidence>
<comment type="caution">
    <text evidence="1">The sequence shown here is derived from an EMBL/GenBank/DDBJ whole genome shotgun (WGS) entry which is preliminary data.</text>
</comment>
<accession>A0A540WQW9</accession>
<dbReference type="AlphaFoldDB" id="A0A540WQW9"/>
<evidence type="ECO:0000313" key="2">
    <source>
        <dbReference type="Proteomes" id="UP000315369"/>
    </source>
</evidence>
<name>A0A540WQW9_9BACT</name>
<reference evidence="1 2" key="1">
    <citation type="submission" date="2019-06" db="EMBL/GenBank/DDBJ databases">
        <authorList>
            <person name="Livingstone P."/>
            <person name="Whitworth D."/>
        </authorList>
    </citation>
    <scope>NUCLEOTIDE SEQUENCE [LARGE SCALE GENOMIC DNA]</scope>
    <source>
        <strain evidence="1 2">AM401</strain>
    </source>
</reference>
<organism evidence="1 2">
    <name type="scientific">Myxococcus llanfairpwllgwyngyllgogerychwyrndrobwllllantysiliogogogochensis</name>
    <dbReference type="NCBI Taxonomy" id="2590453"/>
    <lineage>
        <taxon>Bacteria</taxon>
        <taxon>Pseudomonadati</taxon>
        <taxon>Myxococcota</taxon>
        <taxon>Myxococcia</taxon>
        <taxon>Myxococcales</taxon>
        <taxon>Cystobacterineae</taxon>
        <taxon>Myxococcaceae</taxon>
        <taxon>Myxococcus</taxon>
    </lineage>
</organism>
<protein>
    <submittedName>
        <fullName evidence="1">Uncharacterized protein</fullName>
    </submittedName>
</protein>